<name>A0A4R6BX65_9STAP</name>
<accession>A0A4R6BX65</accession>
<dbReference type="EC" id="4.2.-.-" evidence="4"/>
<dbReference type="AlphaFoldDB" id="A0A4R6BX65"/>
<dbReference type="EMBL" id="SCWB01000002">
    <property type="protein sequence ID" value="TDM12833.1"/>
    <property type="molecule type" value="Genomic_DNA"/>
</dbReference>
<keyword evidence="7" id="KW-1185">Reference proteome</keyword>
<dbReference type="NCBIfam" id="TIGR00011">
    <property type="entry name" value="YbaK_EbsC"/>
    <property type="match status" value="1"/>
</dbReference>
<keyword evidence="3 4" id="KW-0456">Lyase</keyword>
<dbReference type="GO" id="GO:0016829">
    <property type="term" value="F:lyase activity"/>
    <property type="evidence" value="ECO:0007669"/>
    <property type="project" value="UniProtKB-KW"/>
</dbReference>
<dbReference type="PANTHER" id="PTHR30411:SF0">
    <property type="entry name" value="CYS-TRNA(PRO)_CYS-TRNA(CYS) DEACYLASE YBAK"/>
    <property type="match status" value="1"/>
</dbReference>
<feature type="domain" description="YbaK/aminoacyl-tRNA synthetase-associated" evidence="5">
    <location>
        <begin position="37"/>
        <end position="147"/>
    </location>
</feature>
<keyword evidence="2 4" id="KW-0648">Protein biosynthesis</keyword>
<evidence type="ECO:0000259" key="5">
    <source>
        <dbReference type="Pfam" id="PF04073"/>
    </source>
</evidence>
<reference evidence="6 7" key="1">
    <citation type="submission" date="2019-01" db="EMBL/GenBank/DDBJ databases">
        <title>Draft genome sequences of the type strains of six Macrococcus species.</title>
        <authorList>
            <person name="Mazhar S."/>
            <person name="Altermann E."/>
            <person name="Hill C."/>
            <person name="Mcauliffe O."/>
        </authorList>
    </citation>
    <scope>NUCLEOTIDE SEQUENCE [LARGE SCALE GENOMIC DNA]</scope>
    <source>
        <strain evidence="6 7">CCM4815</strain>
    </source>
</reference>
<evidence type="ECO:0000256" key="2">
    <source>
        <dbReference type="ARBA" id="ARBA00022917"/>
    </source>
</evidence>
<organism evidence="6 7">
    <name type="scientific">Macrococcus lamae</name>
    <dbReference type="NCBI Taxonomy" id="198484"/>
    <lineage>
        <taxon>Bacteria</taxon>
        <taxon>Bacillati</taxon>
        <taxon>Bacillota</taxon>
        <taxon>Bacilli</taxon>
        <taxon>Bacillales</taxon>
        <taxon>Staphylococcaceae</taxon>
        <taxon>Macrococcus</taxon>
    </lineage>
</organism>
<dbReference type="GO" id="GO:0002161">
    <property type="term" value="F:aminoacyl-tRNA deacylase activity"/>
    <property type="evidence" value="ECO:0007669"/>
    <property type="project" value="InterPro"/>
</dbReference>
<dbReference type="SUPFAM" id="SSF55826">
    <property type="entry name" value="YbaK/ProRS associated domain"/>
    <property type="match status" value="1"/>
</dbReference>
<dbReference type="PIRSF" id="PIRSF006181">
    <property type="entry name" value="EbsC_YbaK"/>
    <property type="match status" value="1"/>
</dbReference>
<evidence type="ECO:0000256" key="4">
    <source>
        <dbReference type="PIRNR" id="PIRNR006181"/>
    </source>
</evidence>
<dbReference type="InterPro" id="IPR007214">
    <property type="entry name" value="YbaK/aa-tRNA-synth-assoc-dom"/>
</dbReference>
<dbReference type="InterPro" id="IPR004369">
    <property type="entry name" value="Prolyl-tRNA_editing_YbaK/EbsC"/>
</dbReference>
<evidence type="ECO:0000313" key="7">
    <source>
        <dbReference type="Proteomes" id="UP000294802"/>
    </source>
</evidence>
<proteinExistence type="inferred from homology"/>
<protein>
    <recommendedName>
        <fullName evidence="4">Cys-tRNA(Pro)/Cys-tRNA(Cys) deacylase</fullName>
        <ecNumber evidence="4">4.2.-.-</ecNumber>
    </recommendedName>
</protein>
<evidence type="ECO:0000313" key="6">
    <source>
        <dbReference type="EMBL" id="TDM12833.1"/>
    </source>
</evidence>
<dbReference type="Gene3D" id="3.90.960.10">
    <property type="entry name" value="YbaK/aminoacyl-tRNA synthetase-associated domain"/>
    <property type="match status" value="1"/>
</dbReference>
<comment type="similarity">
    <text evidence="1 4">Belongs to the prolyl-tRNA editing family. YbaK/EbsC subfamily.</text>
</comment>
<dbReference type="InterPro" id="IPR036754">
    <property type="entry name" value="YbaK/aa-tRNA-synt-asso_dom_sf"/>
</dbReference>
<sequence length="159" mass="17298">MPKKIKTNALRQLDQFHISYDVYTYSAEDGQIGGISVAEKIGQETASVYKTLITHAGQELFVFVIPVAAELDLKKASQTAGVKKLELLPVKELLSRTGYIRGGCSPVGMKKSLPTVCDSSASELDDIIVSAGQIGQQMKLSVDNLLKVTDGRLMDVIRR</sequence>
<dbReference type="CDD" id="cd00002">
    <property type="entry name" value="YbaK_deacylase"/>
    <property type="match status" value="1"/>
</dbReference>
<dbReference type="GO" id="GO:0006412">
    <property type="term" value="P:translation"/>
    <property type="evidence" value="ECO:0007669"/>
    <property type="project" value="UniProtKB-KW"/>
</dbReference>
<gene>
    <name evidence="6" type="primary">ybaK</name>
    <name evidence="6" type="ORF">ERX29_02190</name>
</gene>
<dbReference type="PANTHER" id="PTHR30411">
    <property type="entry name" value="CYTOPLASMIC PROTEIN"/>
    <property type="match status" value="1"/>
</dbReference>
<evidence type="ECO:0000256" key="3">
    <source>
        <dbReference type="ARBA" id="ARBA00023239"/>
    </source>
</evidence>
<dbReference type="Pfam" id="PF04073">
    <property type="entry name" value="tRNA_edit"/>
    <property type="match status" value="1"/>
</dbReference>
<comment type="caution">
    <text evidence="6">The sequence shown here is derived from an EMBL/GenBank/DDBJ whole genome shotgun (WGS) entry which is preliminary data.</text>
</comment>
<evidence type="ECO:0000256" key="1">
    <source>
        <dbReference type="ARBA" id="ARBA00009798"/>
    </source>
</evidence>
<dbReference type="Proteomes" id="UP000294802">
    <property type="component" value="Unassembled WGS sequence"/>
</dbReference>
<dbReference type="RefSeq" id="WP_133443048.1">
    <property type="nucleotide sequence ID" value="NZ_SCWB01000002.1"/>
</dbReference>
<dbReference type="OrthoDB" id="9809296at2"/>